<name>X1T3C1_9ZZZZ</name>
<dbReference type="EMBL" id="BARW01006068">
    <property type="protein sequence ID" value="GAI85896.1"/>
    <property type="molecule type" value="Genomic_DNA"/>
</dbReference>
<reference evidence="3" key="1">
    <citation type="journal article" date="2014" name="Front. Microbiol.">
        <title>High frequency of phylogenetically diverse reductive dehalogenase-homologous genes in deep subseafloor sedimentary metagenomes.</title>
        <authorList>
            <person name="Kawai M."/>
            <person name="Futagami T."/>
            <person name="Toyoda A."/>
            <person name="Takaki Y."/>
            <person name="Nishi S."/>
            <person name="Hori S."/>
            <person name="Arai W."/>
            <person name="Tsubouchi T."/>
            <person name="Morono Y."/>
            <person name="Uchiyama I."/>
            <person name="Ito T."/>
            <person name="Fujiyama A."/>
            <person name="Inagaki F."/>
            <person name="Takami H."/>
        </authorList>
    </citation>
    <scope>NUCLEOTIDE SEQUENCE</scope>
    <source>
        <strain evidence="3">Expedition CK06-06</strain>
    </source>
</reference>
<dbReference type="AlphaFoldDB" id="X1T3C1"/>
<dbReference type="InterPro" id="IPR002563">
    <property type="entry name" value="Flavin_Rdtase-like_dom"/>
</dbReference>
<dbReference type="Pfam" id="PF01613">
    <property type="entry name" value="Flavin_Reduct"/>
    <property type="match status" value="1"/>
</dbReference>
<dbReference type="SUPFAM" id="SSF50475">
    <property type="entry name" value="FMN-binding split barrel"/>
    <property type="match status" value="1"/>
</dbReference>
<proteinExistence type="predicted"/>
<dbReference type="InterPro" id="IPR012349">
    <property type="entry name" value="Split_barrel_FMN-bd"/>
</dbReference>
<protein>
    <recommendedName>
        <fullName evidence="2">Flavin reductase like domain-containing protein</fullName>
    </recommendedName>
</protein>
<keyword evidence="1" id="KW-0560">Oxidoreductase</keyword>
<dbReference type="PANTHER" id="PTHR30466">
    <property type="entry name" value="FLAVIN REDUCTASE"/>
    <property type="match status" value="1"/>
</dbReference>
<feature type="domain" description="Flavin reductase like" evidence="2">
    <location>
        <begin position="7"/>
        <end position="105"/>
    </location>
</feature>
<comment type="caution">
    <text evidence="3">The sequence shown here is derived from an EMBL/GenBank/DDBJ whole genome shotgun (WGS) entry which is preliminary data.</text>
</comment>
<evidence type="ECO:0000259" key="2">
    <source>
        <dbReference type="Pfam" id="PF01613"/>
    </source>
</evidence>
<sequence length="106" mass="11731">MDLKALYKLGYGLYIVSSKKGERFNGQVANTVFQITSQPPTIAVSINKNNLTYDYIKQSKVFTASILAQDTPLAFIGHFGFKSGRDIDKFKGINYKMGTTKAPVVT</sequence>
<dbReference type="PANTHER" id="PTHR30466:SF1">
    <property type="entry name" value="FMN REDUCTASE (NADH) RUTF"/>
    <property type="match status" value="1"/>
</dbReference>
<gene>
    <name evidence="3" type="ORF">S12H4_12700</name>
</gene>
<dbReference type="InterPro" id="IPR050268">
    <property type="entry name" value="NADH-dep_flavin_reductase"/>
</dbReference>
<evidence type="ECO:0000313" key="3">
    <source>
        <dbReference type="EMBL" id="GAI85896.1"/>
    </source>
</evidence>
<dbReference type="GO" id="GO:0010181">
    <property type="term" value="F:FMN binding"/>
    <property type="evidence" value="ECO:0007669"/>
    <property type="project" value="InterPro"/>
</dbReference>
<dbReference type="GO" id="GO:0042602">
    <property type="term" value="F:riboflavin reductase (NADPH) activity"/>
    <property type="evidence" value="ECO:0007669"/>
    <property type="project" value="TreeGrafter"/>
</dbReference>
<accession>X1T3C1</accession>
<organism evidence="3">
    <name type="scientific">marine sediment metagenome</name>
    <dbReference type="NCBI Taxonomy" id="412755"/>
    <lineage>
        <taxon>unclassified sequences</taxon>
        <taxon>metagenomes</taxon>
        <taxon>ecological metagenomes</taxon>
    </lineage>
</organism>
<evidence type="ECO:0000256" key="1">
    <source>
        <dbReference type="ARBA" id="ARBA00023002"/>
    </source>
</evidence>
<dbReference type="Gene3D" id="2.30.110.10">
    <property type="entry name" value="Electron Transport, Fmn-binding Protein, Chain A"/>
    <property type="match status" value="1"/>
</dbReference>
<feature type="non-terminal residue" evidence="3">
    <location>
        <position position="106"/>
    </location>
</feature>